<reference evidence="2" key="1">
    <citation type="submission" date="2018-07" db="EMBL/GenBank/DDBJ databases">
        <authorList>
            <person name="Quirk P.G."/>
            <person name="Krulwich T.A."/>
        </authorList>
    </citation>
    <scope>NUCLEOTIDE SEQUENCE</scope>
    <source>
        <strain evidence="2">96224</strain>
    </source>
</reference>
<dbReference type="AlphaFoldDB" id="A0A381L7R9"/>
<accession>A0A381L7R9</accession>
<organism evidence="2">
    <name type="scientific">Blumeria graminis f. sp. tritici 96224</name>
    <dbReference type="NCBI Taxonomy" id="1268274"/>
    <lineage>
        <taxon>Eukaryota</taxon>
        <taxon>Fungi</taxon>
        <taxon>Dikarya</taxon>
        <taxon>Ascomycota</taxon>
        <taxon>Pezizomycotina</taxon>
        <taxon>Leotiomycetes</taxon>
        <taxon>Erysiphales</taxon>
        <taxon>Erysiphaceae</taxon>
        <taxon>Blumeria</taxon>
    </lineage>
</organism>
<feature type="chain" id="PRO_5016689817" evidence="1">
    <location>
        <begin position="23"/>
        <end position="194"/>
    </location>
</feature>
<protein>
    <submittedName>
        <fullName evidence="2">BgtAcSP-30530</fullName>
    </submittedName>
</protein>
<keyword evidence="1" id="KW-0732">Signal</keyword>
<evidence type="ECO:0000256" key="1">
    <source>
        <dbReference type="SAM" id="SignalP"/>
    </source>
</evidence>
<proteinExistence type="predicted"/>
<name>A0A381L7R9_BLUGR</name>
<sequence>MKFQCLVTLFTFFCLAIQEIVCRFLPNQKADNVPMGGDISDHIHEREMHKAFSCRNKVFVFKHFGPSLKEVCQILMTQHRQTVFSKSLVRLLNDDPVATNEDYLYPVMKDGTTPSLHSDEGELFYLVTSSGMKSLSVTKPSLETPIDYNQPYAMVVSKRCEVKAMVNLPRYWNINSKGTRRLITCQIIPLGTDA</sequence>
<feature type="signal peptide" evidence="1">
    <location>
        <begin position="1"/>
        <end position="22"/>
    </location>
</feature>
<evidence type="ECO:0000313" key="2">
    <source>
        <dbReference type="EMBL" id="SUZ09580.1"/>
    </source>
</evidence>
<dbReference type="EMBL" id="UIGY01000052">
    <property type="protein sequence ID" value="SUZ09580.1"/>
    <property type="molecule type" value="Genomic_DNA"/>
</dbReference>
<feature type="non-terminal residue" evidence="2">
    <location>
        <position position="194"/>
    </location>
</feature>
<gene>
    <name evidence="2" type="ORF">BGT96224V2_LOCUS2767</name>
</gene>